<dbReference type="InterPro" id="IPR029058">
    <property type="entry name" value="AB_hydrolase_fold"/>
</dbReference>
<dbReference type="InterPro" id="IPR050466">
    <property type="entry name" value="Carboxylest/Gibb_receptor"/>
</dbReference>
<dbReference type="GO" id="GO:0016787">
    <property type="term" value="F:hydrolase activity"/>
    <property type="evidence" value="ECO:0007669"/>
    <property type="project" value="UniProtKB-KW"/>
</dbReference>
<dbReference type="PANTHER" id="PTHR23024:SF242">
    <property type="entry name" value="ALPHA_BETA HYDROLASE FOLD-3 DOMAIN-CONTAINING PROTEIN-RELATED"/>
    <property type="match status" value="1"/>
</dbReference>
<reference evidence="2 3" key="1">
    <citation type="journal article" date="2016" name="Mol. Biol. Evol.">
        <title>Comparative Genomics of Early-Diverging Mushroom-Forming Fungi Provides Insights into the Origins of Lignocellulose Decay Capabilities.</title>
        <authorList>
            <person name="Nagy L.G."/>
            <person name="Riley R."/>
            <person name="Tritt A."/>
            <person name="Adam C."/>
            <person name="Daum C."/>
            <person name="Floudas D."/>
            <person name="Sun H."/>
            <person name="Yadav J.S."/>
            <person name="Pangilinan J."/>
            <person name="Larsson K.H."/>
            <person name="Matsuura K."/>
            <person name="Barry K."/>
            <person name="Labutti K."/>
            <person name="Kuo R."/>
            <person name="Ohm R.A."/>
            <person name="Bhattacharya S.S."/>
            <person name="Shirouzu T."/>
            <person name="Yoshinaga Y."/>
            <person name="Martin F.M."/>
            <person name="Grigoriev I.V."/>
            <person name="Hibbett D.S."/>
        </authorList>
    </citation>
    <scope>NUCLEOTIDE SEQUENCE [LARGE SCALE GENOMIC DNA]</scope>
    <source>
        <strain evidence="2 3">HHB12733</strain>
    </source>
</reference>
<keyword evidence="2" id="KW-0378">Hydrolase</keyword>
<dbReference type="SUPFAM" id="SSF53474">
    <property type="entry name" value="alpha/beta-Hydrolases"/>
    <property type="match status" value="1"/>
</dbReference>
<dbReference type="PANTHER" id="PTHR23024">
    <property type="entry name" value="ARYLACETAMIDE DEACETYLASE"/>
    <property type="match status" value="1"/>
</dbReference>
<sequence length="320" mass="36046">MSVLARLKKAILYVRLKFHFTLLNLIIKLVLRKRPHGYPSHYMTITGVNSHGRLRIYLHSPPPTDPAHNKLGQRPVHINFHGGGFCLNFHGRDARFCSLVAHEASCYVVDAHYRMAPNHPWPAAYQDCRRVLEWVRANERGMFDTEKITIGGNSAGANLALAVAGTAKEGELKGVVAFYPPVDFTVLYSKKPPPPRTRVERAIGIVIPPREADRFHAAYQLDLPSQAMLADPRLSPRFAPPEKFPGDGCTMILSCEYDYLDREAREIAQVLEDAGREPVRVWVKGMGHARDQLCDDGTEGARARDEMWRRAVEVIRHAQA</sequence>
<dbReference type="Proteomes" id="UP000076842">
    <property type="component" value="Unassembled WGS sequence"/>
</dbReference>
<dbReference type="STRING" id="1353952.A0A165DMJ1"/>
<dbReference type="Pfam" id="PF07859">
    <property type="entry name" value="Abhydrolase_3"/>
    <property type="match status" value="1"/>
</dbReference>
<dbReference type="EMBL" id="KV424045">
    <property type="protein sequence ID" value="KZT53138.1"/>
    <property type="molecule type" value="Genomic_DNA"/>
</dbReference>
<dbReference type="AlphaFoldDB" id="A0A165DMJ1"/>
<protein>
    <submittedName>
        <fullName evidence="2">Alpha/beta-hydrolase</fullName>
    </submittedName>
</protein>
<dbReference type="Gene3D" id="3.40.50.1820">
    <property type="entry name" value="alpha/beta hydrolase"/>
    <property type="match status" value="1"/>
</dbReference>
<proteinExistence type="predicted"/>
<keyword evidence="3" id="KW-1185">Reference proteome</keyword>
<organism evidence="2 3">
    <name type="scientific">Calocera cornea HHB12733</name>
    <dbReference type="NCBI Taxonomy" id="1353952"/>
    <lineage>
        <taxon>Eukaryota</taxon>
        <taxon>Fungi</taxon>
        <taxon>Dikarya</taxon>
        <taxon>Basidiomycota</taxon>
        <taxon>Agaricomycotina</taxon>
        <taxon>Dacrymycetes</taxon>
        <taxon>Dacrymycetales</taxon>
        <taxon>Dacrymycetaceae</taxon>
        <taxon>Calocera</taxon>
    </lineage>
</organism>
<dbReference type="OrthoDB" id="408631at2759"/>
<evidence type="ECO:0000313" key="3">
    <source>
        <dbReference type="Proteomes" id="UP000076842"/>
    </source>
</evidence>
<name>A0A165DMJ1_9BASI</name>
<feature type="domain" description="Alpha/beta hydrolase fold-3" evidence="1">
    <location>
        <begin position="78"/>
        <end position="289"/>
    </location>
</feature>
<evidence type="ECO:0000313" key="2">
    <source>
        <dbReference type="EMBL" id="KZT53138.1"/>
    </source>
</evidence>
<dbReference type="InterPro" id="IPR013094">
    <property type="entry name" value="AB_hydrolase_3"/>
</dbReference>
<gene>
    <name evidence="2" type="ORF">CALCODRAFT_501418</name>
</gene>
<evidence type="ECO:0000259" key="1">
    <source>
        <dbReference type="Pfam" id="PF07859"/>
    </source>
</evidence>
<accession>A0A165DMJ1</accession>
<dbReference type="InParanoid" id="A0A165DMJ1"/>